<dbReference type="Proteomes" id="UP000011750">
    <property type="component" value="Chromosome A07"/>
</dbReference>
<reference evidence="1" key="3">
    <citation type="submission" date="2023-03" db="UniProtKB">
        <authorList>
            <consortium name="EnsemblPlants"/>
        </authorList>
    </citation>
    <scope>IDENTIFICATION</scope>
    <source>
        <strain evidence="1">cv. Chiifu-401-42</strain>
    </source>
</reference>
<protein>
    <submittedName>
        <fullName evidence="1">Uncharacterized protein</fullName>
    </submittedName>
</protein>
<dbReference type="Gramene" id="Bra030131.1">
    <property type="protein sequence ID" value="Bra030131.1-P"/>
    <property type="gene ID" value="Bra030131"/>
</dbReference>
<evidence type="ECO:0000313" key="2">
    <source>
        <dbReference type="Proteomes" id="UP000011750"/>
    </source>
</evidence>
<dbReference type="InParanoid" id="M4EMW1"/>
<proteinExistence type="predicted"/>
<name>M4EMW1_BRACM</name>
<dbReference type="EnsemblPlants" id="Bra030131.1">
    <property type="protein sequence ID" value="Bra030131.1-P"/>
    <property type="gene ID" value="Bra030131"/>
</dbReference>
<evidence type="ECO:0000313" key="1">
    <source>
        <dbReference type="EnsemblPlants" id="Bra030131.1-P"/>
    </source>
</evidence>
<dbReference type="AlphaFoldDB" id="M4EMW1"/>
<reference evidence="1 2" key="1">
    <citation type="journal article" date="2011" name="Nat. Genet.">
        <title>The genome of the mesopolyploid crop species Brassica rapa.</title>
        <authorList>
            <consortium name="Brassica rapa Genome Sequencing Project Consortium"/>
            <person name="Wang X."/>
            <person name="Wang H."/>
            <person name="Wang J."/>
            <person name="Sun R."/>
            <person name="Wu J."/>
            <person name="Liu S."/>
            <person name="Bai Y."/>
            <person name="Mun J.H."/>
            <person name="Bancroft I."/>
            <person name="Cheng F."/>
            <person name="Huang S."/>
            <person name="Li X."/>
            <person name="Hua W."/>
            <person name="Wang J."/>
            <person name="Wang X."/>
            <person name="Freeling M."/>
            <person name="Pires J.C."/>
            <person name="Paterson A.H."/>
            <person name="Chalhoub B."/>
            <person name="Wang B."/>
            <person name="Hayward A."/>
            <person name="Sharpe A.G."/>
            <person name="Park B.S."/>
            <person name="Weisshaar B."/>
            <person name="Liu B."/>
            <person name="Li B."/>
            <person name="Liu B."/>
            <person name="Tong C."/>
            <person name="Song C."/>
            <person name="Duran C."/>
            <person name="Peng C."/>
            <person name="Geng C."/>
            <person name="Koh C."/>
            <person name="Lin C."/>
            <person name="Edwards D."/>
            <person name="Mu D."/>
            <person name="Shen D."/>
            <person name="Soumpourou E."/>
            <person name="Li F."/>
            <person name="Fraser F."/>
            <person name="Conant G."/>
            <person name="Lassalle G."/>
            <person name="King G.J."/>
            <person name="Bonnema G."/>
            <person name="Tang H."/>
            <person name="Wang H."/>
            <person name="Belcram H."/>
            <person name="Zhou H."/>
            <person name="Hirakawa H."/>
            <person name="Abe H."/>
            <person name="Guo H."/>
            <person name="Wang H."/>
            <person name="Jin H."/>
            <person name="Parkin I.A."/>
            <person name="Batley J."/>
            <person name="Kim J.S."/>
            <person name="Just J."/>
            <person name="Li J."/>
            <person name="Xu J."/>
            <person name="Deng J."/>
            <person name="Kim J.A."/>
            <person name="Li J."/>
            <person name="Yu J."/>
            <person name="Meng J."/>
            <person name="Wang J."/>
            <person name="Min J."/>
            <person name="Poulain J."/>
            <person name="Wang J."/>
            <person name="Hatakeyama K."/>
            <person name="Wu K."/>
            <person name="Wang L."/>
            <person name="Fang L."/>
            <person name="Trick M."/>
            <person name="Links M.G."/>
            <person name="Zhao M."/>
            <person name="Jin M."/>
            <person name="Ramchiary N."/>
            <person name="Drou N."/>
            <person name="Berkman P.J."/>
            <person name="Cai Q."/>
            <person name="Huang Q."/>
            <person name="Li R."/>
            <person name="Tabata S."/>
            <person name="Cheng S."/>
            <person name="Zhang S."/>
            <person name="Zhang S."/>
            <person name="Huang S."/>
            <person name="Sato S."/>
            <person name="Sun S."/>
            <person name="Kwon S.J."/>
            <person name="Choi S.R."/>
            <person name="Lee T.H."/>
            <person name="Fan W."/>
            <person name="Zhao X."/>
            <person name="Tan X."/>
            <person name="Xu X."/>
            <person name="Wang Y."/>
            <person name="Qiu Y."/>
            <person name="Yin Y."/>
            <person name="Li Y."/>
            <person name="Du Y."/>
            <person name="Liao Y."/>
            <person name="Lim Y."/>
            <person name="Narusaka Y."/>
            <person name="Wang Y."/>
            <person name="Wang Z."/>
            <person name="Li Z."/>
            <person name="Wang Z."/>
            <person name="Xiong Z."/>
            <person name="Zhang Z."/>
        </authorList>
    </citation>
    <scope>NUCLEOTIDE SEQUENCE [LARGE SCALE GENOMIC DNA]</scope>
    <source>
        <strain evidence="1 2">cv. Chiifu-401-42</strain>
    </source>
</reference>
<reference evidence="1 2" key="2">
    <citation type="journal article" date="2018" name="Hortic Res">
        <title>Improved Brassica rapa reference genome by single-molecule sequencing and chromosome conformation capture technologies.</title>
        <authorList>
            <person name="Zhang L."/>
            <person name="Cai X."/>
            <person name="Wu J."/>
            <person name="Liu M."/>
            <person name="Grob S."/>
            <person name="Cheng F."/>
            <person name="Liang J."/>
            <person name="Cai C."/>
            <person name="Liu Z."/>
            <person name="Liu B."/>
            <person name="Wang F."/>
            <person name="Li S."/>
            <person name="Liu F."/>
            <person name="Li X."/>
            <person name="Cheng L."/>
            <person name="Yang W."/>
            <person name="Li M.H."/>
            <person name="Grossniklaus U."/>
            <person name="Zheng H."/>
            <person name="Wang X."/>
        </authorList>
    </citation>
    <scope>NUCLEOTIDE SEQUENCE [LARGE SCALE GENOMIC DNA]</scope>
    <source>
        <strain evidence="1 2">cv. Chiifu-401-42</strain>
    </source>
</reference>
<organism evidence="1 2">
    <name type="scientific">Brassica campestris</name>
    <name type="common">Field mustard</name>
    <dbReference type="NCBI Taxonomy" id="3711"/>
    <lineage>
        <taxon>Eukaryota</taxon>
        <taxon>Viridiplantae</taxon>
        <taxon>Streptophyta</taxon>
        <taxon>Embryophyta</taxon>
        <taxon>Tracheophyta</taxon>
        <taxon>Spermatophyta</taxon>
        <taxon>Magnoliopsida</taxon>
        <taxon>eudicotyledons</taxon>
        <taxon>Gunneridae</taxon>
        <taxon>Pentapetalae</taxon>
        <taxon>rosids</taxon>
        <taxon>malvids</taxon>
        <taxon>Brassicales</taxon>
        <taxon>Brassicaceae</taxon>
        <taxon>Brassiceae</taxon>
        <taxon>Brassica</taxon>
    </lineage>
</organism>
<keyword evidence="2" id="KW-1185">Reference proteome</keyword>
<sequence length="91" mass="10675">MRELDRNRRKPVRKDGLNVTLFQILFKRTKAFGGEIGTQKLGICRNARVCDVVVGTEWRFRSTRDRLTARSRSSDAAHLHWFTARFITEPR</sequence>
<accession>M4EMW1</accession>
<dbReference type="HOGENOM" id="CLU_2430187_0_0_1"/>